<dbReference type="EMBL" id="JABEXW010000772">
    <property type="protein sequence ID" value="KAF4955642.1"/>
    <property type="molecule type" value="Genomic_DNA"/>
</dbReference>
<reference evidence="1" key="2">
    <citation type="submission" date="2020-05" db="EMBL/GenBank/DDBJ databases">
        <authorList>
            <person name="Kim H.-S."/>
            <person name="Proctor R.H."/>
            <person name="Brown D.W."/>
        </authorList>
    </citation>
    <scope>NUCLEOTIDE SEQUENCE</scope>
    <source>
        <strain evidence="1">NRRL 20472</strain>
    </source>
</reference>
<dbReference type="Proteomes" id="UP000622797">
    <property type="component" value="Unassembled WGS sequence"/>
</dbReference>
<dbReference type="AlphaFoldDB" id="A0A8H4TD10"/>
<keyword evidence="2" id="KW-1185">Reference proteome</keyword>
<reference evidence="1" key="1">
    <citation type="journal article" date="2020" name="BMC Genomics">
        <title>Correction to: Identification and distribution of gene clusters required for synthesis of sphingolipid metabolism inhibitors in diverse species of the filamentous fungus Fusarium.</title>
        <authorList>
            <person name="Kim H.S."/>
            <person name="Lohmar J.M."/>
            <person name="Busman M."/>
            <person name="Brown D.W."/>
            <person name="Naumann T.A."/>
            <person name="Divon H.H."/>
            <person name="Lysoe E."/>
            <person name="Uhlig S."/>
            <person name="Proctor R.H."/>
        </authorList>
    </citation>
    <scope>NUCLEOTIDE SEQUENCE</scope>
    <source>
        <strain evidence="1">NRRL 20472</strain>
    </source>
</reference>
<accession>A0A8H4TD10</accession>
<proteinExistence type="predicted"/>
<organism evidence="1 2">
    <name type="scientific">Fusarium sarcochroum</name>
    <dbReference type="NCBI Taxonomy" id="1208366"/>
    <lineage>
        <taxon>Eukaryota</taxon>
        <taxon>Fungi</taxon>
        <taxon>Dikarya</taxon>
        <taxon>Ascomycota</taxon>
        <taxon>Pezizomycotina</taxon>
        <taxon>Sordariomycetes</taxon>
        <taxon>Hypocreomycetidae</taxon>
        <taxon>Hypocreales</taxon>
        <taxon>Nectriaceae</taxon>
        <taxon>Fusarium</taxon>
        <taxon>Fusarium lateritium species complex</taxon>
    </lineage>
</organism>
<gene>
    <name evidence="1" type="ORF">FSARC_11790</name>
</gene>
<evidence type="ECO:0000313" key="1">
    <source>
        <dbReference type="EMBL" id="KAF4955642.1"/>
    </source>
</evidence>
<dbReference type="OrthoDB" id="4501419at2759"/>
<evidence type="ECO:0000313" key="2">
    <source>
        <dbReference type="Proteomes" id="UP000622797"/>
    </source>
</evidence>
<name>A0A8H4TD10_9HYPO</name>
<comment type="caution">
    <text evidence="1">The sequence shown here is derived from an EMBL/GenBank/DDBJ whole genome shotgun (WGS) entry which is preliminary data.</text>
</comment>
<sequence length="206" mass="23959">MDPKSDIYCLVQARSMEPHGAGHMLSCARITEWNQCGLLETDEATDEYRNYLRHPGEGHDRKRPFNLPDTTNSDTLIMIKESLLCPENEILFCRLGVYDVIARIERGDCSLCRGRRWIDEYGETEGRRFFGYGDSPRRYYGWYDNDPIIGCPLCIGLGPRPWYDGPRTPQNNEQEEDLQAVETYDERLEERLEKLGYDWAPSESCD</sequence>
<protein>
    <submittedName>
        <fullName evidence="1">Uncharacterized protein</fullName>
    </submittedName>
</protein>